<dbReference type="InterPro" id="IPR025862">
    <property type="entry name" value="SelA_trans_N_dom"/>
</dbReference>
<keyword evidence="3" id="KW-1185">Reference proteome</keyword>
<reference evidence="3" key="1">
    <citation type="journal article" date="2019" name="Int. J. Syst. Evol. Microbiol.">
        <title>The Global Catalogue of Microorganisms (GCM) 10K type strain sequencing project: providing services to taxonomists for standard genome sequencing and annotation.</title>
        <authorList>
            <consortium name="The Broad Institute Genomics Platform"/>
            <consortium name="The Broad Institute Genome Sequencing Center for Infectious Disease"/>
            <person name="Wu L."/>
            <person name="Ma J."/>
        </authorList>
    </citation>
    <scope>NUCLEOTIDE SEQUENCE [LARGE SCALE GENOMIC DNA]</scope>
    <source>
        <strain evidence="3">CECT 8482</strain>
    </source>
</reference>
<dbReference type="Pfam" id="PF12390">
    <property type="entry name" value="Se-cys_synth_N"/>
    <property type="match status" value="1"/>
</dbReference>
<accession>A0ABT8DBY5</accession>
<gene>
    <name evidence="2" type="ORF">QWZ10_15785</name>
</gene>
<dbReference type="Proteomes" id="UP001243846">
    <property type="component" value="Unassembled WGS sequence"/>
</dbReference>
<feature type="domain" description="L-seryl-tRNA selenium transferase N-terminal" evidence="1">
    <location>
        <begin position="4"/>
        <end position="41"/>
    </location>
</feature>
<sequence length="130" mass="13638">MEGLRNLPSVDRLLAQAGDLVERYGRQSVTAALRAALADTRSLRADPLPDAAGLLGLAADALAQGSRSGLRPILNLTESCCIPISAALCSPRRRSMPRPRRCALRRHSNSTLKPAGAASATTICAVCFAS</sequence>
<protein>
    <recommendedName>
        <fullName evidence="1">L-seryl-tRNA selenium transferase N-terminal domain-containing protein</fullName>
    </recommendedName>
</protein>
<comment type="caution">
    <text evidence="2">The sequence shown here is derived from an EMBL/GenBank/DDBJ whole genome shotgun (WGS) entry which is preliminary data.</text>
</comment>
<dbReference type="EMBL" id="JAUFRC010000001">
    <property type="protein sequence ID" value="MDN3712854.1"/>
    <property type="molecule type" value="Genomic_DNA"/>
</dbReference>
<organism evidence="2 3">
    <name type="scientific">Paracoccus cavernae</name>
    <dbReference type="NCBI Taxonomy" id="1571207"/>
    <lineage>
        <taxon>Bacteria</taxon>
        <taxon>Pseudomonadati</taxon>
        <taxon>Pseudomonadota</taxon>
        <taxon>Alphaproteobacteria</taxon>
        <taxon>Rhodobacterales</taxon>
        <taxon>Paracoccaceae</taxon>
        <taxon>Paracoccus</taxon>
    </lineage>
</organism>
<name>A0ABT8DBY5_9RHOB</name>
<evidence type="ECO:0000313" key="2">
    <source>
        <dbReference type="EMBL" id="MDN3712854.1"/>
    </source>
</evidence>
<evidence type="ECO:0000259" key="1">
    <source>
        <dbReference type="Pfam" id="PF12390"/>
    </source>
</evidence>
<proteinExistence type="predicted"/>
<evidence type="ECO:0000313" key="3">
    <source>
        <dbReference type="Proteomes" id="UP001243846"/>
    </source>
</evidence>